<sequence length="59" mass="6934">MNRANLCFSHYDNEDMISALISTYELFSETANIVANYCNYSYPYEADIYVGEILRQYMV</sequence>
<keyword evidence="2" id="KW-1185">Reference proteome</keyword>
<dbReference type="Proteomes" id="UP000574276">
    <property type="component" value="Unassembled WGS sequence"/>
</dbReference>
<dbReference type="EMBL" id="JACEGA010000001">
    <property type="protein sequence ID" value="MBB2183310.1"/>
    <property type="molecule type" value="Genomic_DNA"/>
</dbReference>
<accession>A0A839K0Y7</accession>
<name>A0A839K0Y7_9FIRM</name>
<keyword evidence="1" id="KW-0808">Transferase</keyword>
<protein>
    <submittedName>
        <fullName evidence="1">Aminoglycoside 6-adenylyltransferase</fullName>
    </submittedName>
</protein>
<dbReference type="RefSeq" id="WP_408647599.1">
    <property type="nucleotide sequence ID" value="NZ_JACEGA010000001.1"/>
</dbReference>
<dbReference type="Gene3D" id="1.20.120.330">
    <property type="entry name" value="Nucleotidyltransferases domain 2"/>
    <property type="match status" value="1"/>
</dbReference>
<keyword evidence="1" id="KW-0548">Nucleotidyltransferase</keyword>
<dbReference type="AlphaFoldDB" id="A0A839K0Y7"/>
<comment type="caution">
    <text evidence="1">The sequence shown here is derived from an EMBL/GenBank/DDBJ whole genome shotgun (WGS) entry which is preliminary data.</text>
</comment>
<evidence type="ECO:0000313" key="2">
    <source>
        <dbReference type="Proteomes" id="UP000574276"/>
    </source>
</evidence>
<dbReference type="GO" id="GO:0016779">
    <property type="term" value="F:nucleotidyltransferase activity"/>
    <property type="evidence" value="ECO:0007669"/>
    <property type="project" value="UniProtKB-KW"/>
</dbReference>
<evidence type="ECO:0000313" key="1">
    <source>
        <dbReference type="EMBL" id="MBB2183310.1"/>
    </source>
</evidence>
<gene>
    <name evidence="1" type="ORF">H0486_10505</name>
</gene>
<reference evidence="1 2" key="1">
    <citation type="submission" date="2020-07" db="EMBL/GenBank/DDBJ databases">
        <title>Characterization and genome sequencing of isolate MD1, a novel member within the family Lachnospiraceae.</title>
        <authorList>
            <person name="Rettenmaier R."/>
            <person name="Di Bello L."/>
            <person name="Zinser C."/>
            <person name="Scheitz K."/>
            <person name="Liebl W."/>
            <person name="Zverlov V."/>
        </authorList>
    </citation>
    <scope>NUCLEOTIDE SEQUENCE [LARGE SCALE GENOMIC DNA]</scope>
    <source>
        <strain evidence="1 2">MD1</strain>
    </source>
</reference>
<organism evidence="1 2">
    <name type="scientific">Variimorphobacter saccharofermentans</name>
    <dbReference type="NCBI Taxonomy" id="2755051"/>
    <lineage>
        <taxon>Bacteria</taxon>
        <taxon>Bacillati</taxon>
        <taxon>Bacillota</taxon>
        <taxon>Clostridia</taxon>
        <taxon>Lachnospirales</taxon>
        <taxon>Lachnospiraceae</taxon>
        <taxon>Variimorphobacter</taxon>
    </lineage>
</organism>
<dbReference type="SUPFAM" id="SSF81631">
    <property type="entry name" value="PAP/OAS1 substrate-binding domain"/>
    <property type="match status" value="1"/>
</dbReference>
<proteinExistence type="predicted"/>
<dbReference type="InterPro" id="IPR007530">
    <property type="entry name" value="Aminoglycoside_adenylylTfrase"/>
</dbReference>
<dbReference type="Pfam" id="PF04439">
    <property type="entry name" value="Adenyl_transf"/>
    <property type="match status" value="1"/>
</dbReference>